<dbReference type="InterPro" id="IPR029016">
    <property type="entry name" value="GAF-like_dom_sf"/>
</dbReference>
<dbReference type="PRINTS" id="PR00344">
    <property type="entry name" value="BCTRLSENSOR"/>
</dbReference>
<feature type="domain" description="PAS" evidence="11">
    <location>
        <begin position="473"/>
        <end position="543"/>
    </location>
</feature>
<proteinExistence type="predicted"/>
<dbReference type="PROSITE" id="PS50113">
    <property type="entry name" value="PAC"/>
    <property type="match status" value="1"/>
</dbReference>
<evidence type="ECO:0000256" key="7">
    <source>
        <dbReference type="ARBA" id="ARBA00023012"/>
    </source>
</evidence>
<dbReference type="Pfam" id="PF00512">
    <property type="entry name" value="HisKA"/>
    <property type="match status" value="1"/>
</dbReference>
<evidence type="ECO:0000256" key="5">
    <source>
        <dbReference type="ARBA" id="ARBA00022679"/>
    </source>
</evidence>
<evidence type="ECO:0000259" key="12">
    <source>
        <dbReference type="PROSITE" id="PS50113"/>
    </source>
</evidence>
<dbReference type="NCBIfam" id="TIGR00229">
    <property type="entry name" value="sensory_box"/>
    <property type="match status" value="2"/>
</dbReference>
<dbReference type="SMART" id="SM00065">
    <property type="entry name" value="GAF"/>
    <property type="match status" value="1"/>
</dbReference>
<dbReference type="CDD" id="cd00075">
    <property type="entry name" value="HATPase"/>
    <property type="match status" value="1"/>
</dbReference>
<keyword evidence="8" id="KW-0472">Membrane</keyword>
<dbReference type="Pfam" id="PF13185">
    <property type="entry name" value="GAF_2"/>
    <property type="match status" value="1"/>
</dbReference>
<dbReference type="InterPro" id="IPR003018">
    <property type="entry name" value="GAF"/>
</dbReference>
<evidence type="ECO:0000313" key="14">
    <source>
        <dbReference type="Proteomes" id="UP000637628"/>
    </source>
</evidence>
<dbReference type="Gene3D" id="3.30.450.20">
    <property type="entry name" value="PAS domain"/>
    <property type="match status" value="3"/>
</dbReference>
<dbReference type="InterPro" id="IPR036097">
    <property type="entry name" value="HisK_dim/P_sf"/>
</dbReference>
<gene>
    <name evidence="13" type="ORF">Adu01nite_06430</name>
</gene>
<dbReference type="Pfam" id="PF13426">
    <property type="entry name" value="PAS_9"/>
    <property type="match status" value="2"/>
</dbReference>
<dbReference type="InterPro" id="IPR005467">
    <property type="entry name" value="His_kinase_dom"/>
</dbReference>
<dbReference type="Gene3D" id="1.10.287.130">
    <property type="match status" value="1"/>
</dbReference>
<dbReference type="EC" id="2.7.13.3" evidence="3"/>
<keyword evidence="5" id="KW-0808">Transferase</keyword>
<dbReference type="SUPFAM" id="SSF55781">
    <property type="entry name" value="GAF domain-like"/>
    <property type="match status" value="1"/>
</dbReference>
<dbReference type="InterPro" id="IPR000014">
    <property type="entry name" value="PAS"/>
</dbReference>
<evidence type="ECO:0000259" key="10">
    <source>
        <dbReference type="PROSITE" id="PS50109"/>
    </source>
</evidence>
<dbReference type="InterPro" id="IPR004358">
    <property type="entry name" value="Sig_transdc_His_kin-like_C"/>
</dbReference>
<organism evidence="13 14">
    <name type="scientific">Paractinoplanes durhamensis</name>
    <dbReference type="NCBI Taxonomy" id="113563"/>
    <lineage>
        <taxon>Bacteria</taxon>
        <taxon>Bacillati</taxon>
        <taxon>Actinomycetota</taxon>
        <taxon>Actinomycetes</taxon>
        <taxon>Micromonosporales</taxon>
        <taxon>Micromonosporaceae</taxon>
        <taxon>Paractinoplanes</taxon>
    </lineage>
</organism>
<dbReference type="InterPro" id="IPR013656">
    <property type="entry name" value="PAS_4"/>
</dbReference>
<dbReference type="RefSeq" id="WP_203724704.1">
    <property type="nucleotide sequence ID" value="NZ_BAAATX010000004.1"/>
</dbReference>
<dbReference type="InterPro" id="IPR001610">
    <property type="entry name" value="PAC"/>
</dbReference>
<dbReference type="EMBL" id="BOML01000006">
    <property type="protein sequence ID" value="GID99292.1"/>
    <property type="molecule type" value="Genomic_DNA"/>
</dbReference>
<evidence type="ECO:0000256" key="2">
    <source>
        <dbReference type="ARBA" id="ARBA00004236"/>
    </source>
</evidence>
<reference evidence="13 14" key="1">
    <citation type="submission" date="2021-01" db="EMBL/GenBank/DDBJ databases">
        <title>Whole genome shotgun sequence of Actinoplanes durhamensis NBRC 14914.</title>
        <authorList>
            <person name="Komaki H."/>
            <person name="Tamura T."/>
        </authorList>
    </citation>
    <scope>NUCLEOTIDE SEQUENCE [LARGE SCALE GENOMIC DNA]</scope>
    <source>
        <strain evidence="13 14">NBRC 14914</strain>
    </source>
</reference>
<dbReference type="InterPro" id="IPR050351">
    <property type="entry name" value="BphY/WalK/GraS-like"/>
</dbReference>
<dbReference type="Gene3D" id="3.30.450.40">
    <property type="match status" value="1"/>
</dbReference>
<keyword evidence="6" id="KW-0418">Kinase</keyword>
<accession>A0ABQ3YP15</accession>
<dbReference type="InterPro" id="IPR003594">
    <property type="entry name" value="HATPase_dom"/>
</dbReference>
<comment type="caution">
    <text evidence="13">The sequence shown here is derived from an EMBL/GenBank/DDBJ whole genome shotgun (WGS) entry which is preliminary data.</text>
</comment>
<dbReference type="Pfam" id="PF02518">
    <property type="entry name" value="HATPase_c"/>
    <property type="match status" value="1"/>
</dbReference>
<feature type="domain" description="Histidine kinase" evidence="10">
    <location>
        <begin position="624"/>
        <end position="833"/>
    </location>
</feature>
<dbReference type="SMART" id="SM00388">
    <property type="entry name" value="HisKA"/>
    <property type="match status" value="1"/>
</dbReference>
<sequence length="834" mass="87821">MSVGFLQQERLLAEAFARSPVAKLVVSLRAETPGEVVEANAAFHRLVGRDPNQVVGGFWPAMCAEADRPAVAALLDSMGRPDAAPATIAHTLQRPDGTAVRVSGGVVAVRDASGTAYAVAEIVENRDAPAGTLRETERLRTTAAENATLLERSRAAVRALAKEQQATLAAVEQLVRSEQRFASVFEHGPIAKIVVGLRAGDLGRIIHTNPAFHAIFGHPTSKVGGLHMADLVIDGRDGSLAQALAALANGEDHGGAREVQLRRADGRLVTVSAHTSVIEDDAGPQVAVIQFLDVTAERAAADAIQRQVERLRITLDLQRDVTAAAADRDATLRVVADRAIDVFAGADAAGVVLVEGSQLRCLAASGNLAGAAGAVIPATGTFTALALATGGSAACPDTSTDDRVDGEACARLGVHSAITAALHAGSEVIGSLTVTAGRAHAFDDTDEQHLALLADSLSAALRHADDAARNAESEQRLRAQFTNSAVGQIICELDGTLLAVNPAYSRLVGHPAADLIGRTDRGMVHPDDAAGREERLGALMSGHQDFYTVEGRLLHLSGRWVDVEATVSLVREPDGRPKYILAAIVDVTDRRTAERARDLAAEELAVRNDELEAANRLKFDIVGMLGHEIGNPLSSIRGYAEVLVDDWDTIDEARRSRSIGAIARQASRLDEIVRDILAMVTIDAGVLTADRHPLSVHDELRPALAATGNEHLTIDGPDATVLASRGHLQQILTNLFSNAGKYGGGVTAVRVATTGDRRVRVHVADNGPGVPEEFKNRLFERLSRAARDAGTVGGTGLGLYIVRGLARANHGDVGYEPGPDGGSVFTLTLEAWEG</sequence>
<keyword evidence="4" id="KW-0597">Phosphoprotein</keyword>
<evidence type="ECO:0000256" key="6">
    <source>
        <dbReference type="ARBA" id="ARBA00022777"/>
    </source>
</evidence>
<evidence type="ECO:0000313" key="13">
    <source>
        <dbReference type="EMBL" id="GID99292.1"/>
    </source>
</evidence>
<evidence type="ECO:0000256" key="1">
    <source>
        <dbReference type="ARBA" id="ARBA00000085"/>
    </source>
</evidence>
<evidence type="ECO:0000256" key="4">
    <source>
        <dbReference type="ARBA" id="ARBA00022553"/>
    </source>
</evidence>
<comment type="catalytic activity">
    <reaction evidence="1">
        <text>ATP + protein L-histidine = ADP + protein N-phospho-L-histidine.</text>
        <dbReference type="EC" id="2.7.13.3"/>
    </reaction>
</comment>
<dbReference type="CDD" id="cd00130">
    <property type="entry name" value="PAS"/>
    <property type="match status" value="3"/>
</dbReference>
<dbReference type="InterPro" id="IPR036890">
    <property type="entry name" value="HATPase_C_sf"/>
</dbReference>
<dbReference type="InterPro" id="IPR000700">
    <property type="entry name" value="PAS-assoc_C"/>
</dbReference>
<evidence type="ECO:0000256" key="3">
    <source>
        <dbReference type="ARBA" id="ARBA00012438"/>
    </source>
</evidence>
<dbReference type="PROSITE" id="PS50109">
    <property type="entry name" value="HIS_KIN"/>
    <property type="match status" value="1"/>
</dbReference>
<evidence type="ECO:0000256" key="8">
    <source>
        <dbReference type="ARBA" id="ARBA00023136"/>
    </source>
</evidence>
<comment type="subcellular location">
    <subcellularLocation>
        <location evidence="2">Cell membrane</location>
    </subcellularLocation>
</comment>
<dbReference type="PANTHER" id="PTHR42878:SF13">
    <property type="entry name" value="HISTIDINE KINASE"/>
    <property type="match status" value="1"/>
</dbReference>
<protein>
    <recommendedName>
        <fullName evidence="9">Sensor-like histidine kinase SenX3</fullName>
        <ecNumber evidence="3">2.7.13.3</ecNumber>
    </recommendedName>
</protein>
<dbReference type="InterPro" id="IPR035965">
    <property type="entry name" value="PAS-like_dom_sf"/>
</dbReference>
<dbReference type="SMART" id="SM00091">
    <property type="entry name" value="PAS"/>
    <property type="match status" value="3"/>
</dbReference>
<evidence type="ECO:0000256" key="9">
    <source>
        <dbReference type="ARBA" id="ARBA00039401"/>
    </source>
</evidence>
<dbReference type="InterPro" id="IPR003661">
    <property type="entry name" value="HisK_dim/P_dom"/>
</dbReference>
<dbReference type="SMART" id="SM00086">
    <property type="entry name" value="PAC"/>
    <property type="match status" value="2"/>
</dbReference>
<keyword evidence="14" id="KW-1185">Reference proteome</keyword>
<dbReference type="SUPFAM" id="SSF55785">
    <property type="entry name" value="PYP-like sensor domain (PAS domain)"/>
    <property type="match status" value="3"/>
</dbReference>
<name>A0ABQ3YP15_9ACTN</name>
<dbReference type="Pfam" id="PF08448">
    <property type="entry name" value="PAS_4"/>
    <property type="match status" value="1"/>
</dbReference>
<dbReference type="SUPFAM" id="SSF47384">
    <property type="entry name" value="Homodimeric domain of signal transducing histidine kinase"/>
    <property type="match status" value="1"/>
</dbReference>
<dbReference type="SUPFAM" id="SSF55874">
    <property type="entry name" value="ATPase domain of HSP90 chaperone/DNA topoisomerase II/histidine kinase"/>
    <property type="match status" value="1"/>
</dbReference>
<dbReference type="PROSITE" id="PS50112">
    <property type="entry name" value="PAS"/>
    <property type="match status" value="1"/>
</dbReference>
<dbReference type="Proteomes" id="UP000637628">
    <property type="component" value="Unassembled WGS sequence"/>
</dbReference>
<dbReference type="Gene3D" id="3.30.565.10">
    <property type="entry name" value="Histidine kinase-like ATPase, C-terminal domain"/>
    <property type="match status" value="1"/>
</dbReference>
<feature type="domain" description="PAC" evidence="12">
    <location>
        <begin position="547"/>
        <end position="599"/>
    </location>
</feature>
<keyword evidence="7" id="KW-0902">Two-component regulatory system</keyword>
<evidence type="ECO:0000259" key="11">
    <source>
        <dbReference type="PROSITE" id="PS50112"/>
    </source>
</evidence>
<dbReference type="PANTHER" id="PTHR42878">
    <property type="entry name" value="TWO-COMPONENT HISTIDINE KINASE"/>
    <property type="match status" value="1"/>
</dbReference>
<dbReference type="CDD" id="cd00082">
    <property type="entry name" value="HisKA"/>
    <property type="match status" value="1"/>
</dbReference>
<dbReference type="SMART" id="SM00387">
    <property type="entry name" value="HATPase_c"/>
    <property type="match status" value="1"/>
</dbReference>